<evidence type="ECO:0000256" key="4">
    <source>
        <dbReference type="ARBA" id="ARBA00022989"/>
    </source>
</evidence>
<dbReference type="PANTHER" id="PTHR24246:SF27">
    <property type="entry name" value="ADENOSINE RECEPTOR, ISOFORM A"/>
    <property type="match status" value="1"/>
</dbReference>
<evidence type="ECO:0000313" key="13">
    <source>
        <dbReference type="Proteomes" id="UP001249851"/>
    </source>
</evidence>
<dbReference type="CDD" id="cd00637">
    <property type="entry name" value="7tm_classA_rhodopsin-like"/>
    <property type="match status" value="1"/>
</dbReference>
<dbReference type="GO" id="GO:0005886">
    <property type="term" value="C:plasma membrane"/>
    <property type="evidence" value="ECO:0007669"/>
    <property type="project" value="UniProtKB-SubCell"/>
</dbReference>
<dbReference type="SMART" id="SM01381">
    <property type="entry name" value="7TM_GPCR_Srsx"/>
    <property type="match status" value="1"/>
</dbReference>
<keyword evidence="6 10" id="KW-0472">Membrane</keyword>
<accession>A0AAD9QSD4</accession>
<keyword evidence="5" id="KW-0297">G-protein coupled receptor</keyword>
<evidence type="ECO:0000256" key="1">
    <source>
        <dbReference type="ARBA" id="ARBA00004651"/>
    </source>
</evidence>
<dbReference type="InterPro" id="IPR017452">
    <property type="entry name" value="GPCR_Rhodpsn_7TM"/>
</dbReference>
<keyword evidence="13" id="KW-1185">Reference proteome</keyword>
<dbReference type="AlphaFoldDB" id="A0AAD9QSD4"/>
<dbReference type="InterPro" id="IPR000276">
    <property type="entry name" value="GPCR_Rhodpsn"/>
</dbReference>
<feature type="transmembrane region" description="Helical" evidence="10">
    <location>
        <begin position="279"/>
        <end position="299"/>
    </location>
</feature>
<comment type="subcellular location">
    <subcellularLocation>
        <location evidence="1">Cell membrane</location>
        <topology evidence="1">Multi-pass membrane protein</topology>
    </subcellularLocation>
</comment>
<keyword evidence="4 10" id="KW-1133">Transmembrane helix</keyword>
<name>A0AAD9QSD4_ACRCE</name>
<evidence type="ECO:0000313" key="12">
    <source>
        <dbReference type="EMBL" id="KAK2566241.1"/>
    </source>
</evidence>
<dbReference type="PANTHER" id="PTHR24246">
    <property type="entry name" value="OLFACTORY RECEPTOR AND ADENOSINE RECEPTOR"/>
    <property type="match status" value="1"/>
</dbReference>
<evidence type="ECO:0000256" key="7">
    <source>
        <dbReference type="ARBA" id="ARBA00023170"/>
    </source>
</evidence>
<feature type="transmembrane region" description="Helical" evidence="10">
    <location>
        <begin position="119"/>
        <end position="142"/>
    </location>
</feature>
<feature type="transmembrane region" description="Helical" evidence="10">
    <location>
        <begin position="239"/>
        <end position="259"/>
    </location>
</feature>
<comment type="caution">
    <text evidence="12">The sequence shown here is derived from an EMBL/GenBank/DDBJ whole genome shotgun (WGS) entry which is preliminary data.</text>
</comment>
<reference evidence="12" key="1">
    <citation type="journal article" date="2023" name="G3 (Bethesda)">
        <title>Whole genome assembly and annotation of the endangered Caribbean coral Acropora cervicornis.</title>
        <authorList>
            <person name="Selwyn J.D."/>
            <person name="Vollmer S.V."/>
        </authorList>
    </citation>
    <scope>NUCLEOTIDE SEQUENCE</scope>
    <source>
        <strain evidence="12">K2</strain>
    </source>
</reference>
<feature type="transmembrane region" description="Helical" evidence="10">
    <location>
        <begin position="163"/>
        <end position="185"/>
    </location>
</feature>
<proteinExistence type="predicted"/>
<dbReference type="Gene3D" id="1.20.1070.10">
    <property type="entry name" value="Rhodopsin 7-helix transmembrane proteins"/>
    <property type="match status" value="1"/>
</dbReference>
<keyword evidence="8" id="KW-0325">Glycoprotein</keyword>
<sequence length="323" mass="36873">MAENKNNNNNMLLTKRARAISMTMNISSFGKEQQGWKPNISSYGIALWCTVFSLISIAILCANAIAIAVFEVTKSLRKKNQILMLNLAFADLLIGGIALPLYIYVFYKSARGYPWRSRLVNEIYICVDIFAGVSSMFLLAVIALERVFSVFCPFKHRTTPRKYYWYGVMLVWVLAICLASLKLLSSRKLIPIPHHNVLIFTLVSLSIATIIVSYICIWKRAYSVTRKENCNVIVAEKSVVQAMLFVTIMFLIMWMPIYLLNVVIGFESDQVYKVPLNVIYLAKLLQYCNSVVNPIIYSLKIPAFRKALRRLGKNIFQSFSRTV</sequence>
<evidence type="ECO:0000256" key="2">
    <source>
        <dbReference type="ARBA" id="ARBA00022475"/>
    </source>
</evidence>
<evidence type="ECO:0000256" key="9">
    <source>
        <dbReference type="ARBA" id="ARBA00023224"/>
    </source>
</evidence>
<feature type="domain" description="G-protein coupled receptors family 1 profile" evidence="11">
    <location>
        <begin position="62"/>
        <end position="297"/>
    </location>
</feature>
<keyword evidence="7 12" id="KW-0675">Receptor</keyword>
<evidence type="ECO:0000256" key="8">
    <source>
        <dbReference type="ARBA" id="ARBA00023180"/>
    </source>
</evidence>
<evidence type="ECO:0000256" key="6">
    <source>
        <dbReference type="ARBA" id="ARBA00023136"/>
    </source>
</evidence>
<feature type="transmembrane region" description="Helical" evidence="10">
    <location>
        <begin position="197"/>
        <end position="218"/>
    </location>
</feature>
<evidence type="ECO:0000256" key="3">
    <source>
        <dbReference type="ARBA" id="ARBA00022692"/>
    </source>
</evidence>
<dbReference type="Pfam" id="PF00001">
    <property type="entry name" value="7tm_1"/>
    <property type="match status" value="1"/>
</dbReference>
<keyword evidence="2" id="KW-1003">Cell membrane</keyword>
<feature type="transmembrane region" description="Helical" evidence="10">
    <location>
        <begin position="45"/>
        <end position="70"/>
    </location>
</feature>
<dbReference type="PRINTS" id="PR00237">
    <property type="entry name" value="GPCRRHODOPSN"/>
</dbReference>
<dbReference type="SUPFAM" id="SSF81321">
    <property type="entry name" value="Family A G protein-coupled receptor-like"/>
    <property type="match status" value="1"/>
</dbReference>
<evidence type="ECO:0000259" key="11">
    <source>
        <dbReference type="PROSITE" id="PS50262"/>
    </source>
</evidence>
<feature type="transmembrane region" description="Helical" evidence="10">
    <location>
        <begin position="82"/>
        <end position="107"/>
    </location>
</feature>
<organism evidence="12 13">
    <name type="scientific">Acropora cervicornis</name>
    <name type="common">Staghorn coral</name>
    <dbReference type="NCBI Taxonomy" id="6130"/>
    <lineage>
        <taxon>Eukaryota</taxon>
        <taxon>Metazoa</taxon>
        <taxon>Cnidaria</taxon>
        <taxon>Anthozoa</taxon>
        <taxon>Hexacorallia</taxon>
        <taxon>Scleractinia</taxon>
        <taxon>Astrocoeniina</taxon>
        <taxon>Acroporidae</taxon>
        <taxon>Acropora</taxon>
    </lineage>
</organism>
<keyword evidence="9" id="KW-0807">Transducer</keyword>
<evidence type="ECO:0000256" key="5">
    <source>
        <dbReference type="ARBA" id="ARBA00023040"/>
    </source>
</evidence>
<reference evidence="12" key="2">
    <citation type="journal article" date="2023" name="Science">
        <title>Genomic signatures of disease resistance in endangered staghorn corals.</title>
        <authorList>
            <person name="Vollmer S.V."/>
            <person name="Selwyn J.D."/>
            <person name="Despard B.A."/>
            <person name="Roesel C.L."/>
        </authorList>
    </citation>
    <scope>NUCLEOTIDE SEQUENCE</scope>
    <source>
        <strain evidence="12">K2</strain>
    </source>
</reference>
<keyword evidence="3 10" id="KW-0812">Transmembrane</keyword>
<dbReference type="EMBL" id="JARQWQ010000017">
    <property type="protein sequence ID" value="KAK2566241.1"/>
    <property type="molecule type" value="Genomic_DNA"/>
</dbReference>
<dbReference type="PROSITE" id="PS50262">
    <property type="entry name" value="G_PROTEIN_RECEP_F1_2"/>
    <property type="match status" value="1"/>
</dbReference>
<protein>
    <submittedName>
        <fullName evidence="12">Substance-K receptor</fullName>
    </submittedName>
</protein>
<gene>
    <name evidence="12" type="ORF">P5673_009712</name>
</gene>
<dbReference type="Proteomes" id="UP001249851">
    <property type="component" value="Unassembled WGS sequence"/>
</dbReference>
<evidence type="ECO:0000256" key="10">
    <source>
        <dbReference type="SAM" id="Phobius"/>
    </source>
</evidence>
<dbReference type="GO" id="GO:0004930">
    <property type="term" value="F:G protein-coupled receptor activity"/>
    <property type="evidence" value="ECO:0007669"/>
    <property type="project" value="UniProtKB-KW"/>
</dbReference>